<dbReference type="Pfam" id="PF08447">
    <property type="entry name" value="PAS_3"/>
    <property type="match status" value="1"/>
</dbReference>
<dbReference type="EC" id="2.7.13.3" evidence="2"/>
<dbReference type="GO" id="GO:0004721">
    <property type="term" value="F:phosphoprotein phosphatase activity"/>
    <property type="evidence" value="ECO:0007669"/>
    <property type="project" value="TreeGrafter"/>
</dbReference>
<evidence type="ECO:0000256" key="4">
    <source>
        <dbReference type="ARBA" id="ARBA00022679"/>
    </source>
</evidence>
<dbReference type="Gene3D" id="3.30.450.20">
    <property type="entry name" value="PAS domain"/>
    <property type="match status" value="2"/>
</dbReference>
<gene>
    <name evidence="10" type="ORF">SAMN05216464_11156</name>
</gene>
<dbReference type="SUPFAM" id="SSF47384">
    <property type="entry name" value="Homodimeric domain of signal transducing histidine kinase"/>
    <property type="match status" value="1"/>
</dbReference>
<dbReference type="Pfam" id="PF02518">
    <property type="entry name" value="HATPase_c"/>
    <property type="match status" value="1"/>
</dbReference>
<dbReference type="SUPFAM" id="SSF55785">
    <property type="entry name" value="PYP-like sensor domain (PAS domain)"/>
    <property type="match status" value="2"/>
</dbReference>
<dbReference type="CDD" id="cd00082">
    <property type="entry name" value="HisKA"/>
    <property type="match status" value="1"/>
</dbReference>
<dbReference type="FunFam" id="3.30.565.10:FF:000006">
    <property type="entry name" value="Sensor histidine kinase WalK"/>
    <property type="match status" value="1"/>
</dbReference>
<evidence type="ECO:0000256" key="1">
    <source>
        <dbReference type="ARBA" id="ARBA00000085"/>
    </source>
</evidence>
<evidence type="ECO:0000313" key="11">
    <source>
        <dbReference type="Proteomes" id="UP000199072"/>
    </source>
</evidence>
<reference evidence="10 11" key="1">
    <citation type="submission" date="2016-10" db="EMBL/GenBank/DDBJ databases">
        <authorList>
            <person name="de Groot N.N."/>
        </authorList>
    </citation>
    <scope>NUCLEOTIDE SEQUENCE [LARGE SCALE GENOMIC DNA]</scope>
    <source>
        <strain evidence="10 11">47C3B</strain>
    </source>
</reference>
<dbReference type="Proteomes" id="UP000199072">
    <property type="component" value="Unassembled WGS sequence"/>
</dbReference>
<evidence type="ECO:0000256" key="5">
    <source>
        <dbReference type="ARBA" id="ARBA00022777"/>
    </source>
</evidence>
<keyword evidence="11" id="KW-1185">Reference proteome</keyword>
<dbReference type="InterPro" id="IPR050351">
    <property type="entry name" value="BphY/WalK/GraS-like"/>
</dbReference>
<dbReference type="SMART" id="SM00387">
    <property type="entry name" value="HATPase_c"/>
    <property type="match status" value="1"/>
</dbReference>
<dbReference type="InterPro" id="IPR004358">
    <property type="entry name" value="Sig_transdc_His_kin-like_C"/>
</dbReference>
<dbReference type="PANTHER" id="PTHR45453:SF1">
    <property type="entry name" value="PHOSPHATE REGULON SENSOR PROTEIN PHOR"/>
    <property type="match status" value="1"/>
</dbReference>
<name>A0A1G7H4H5_9SPHI</name>
<dbReference type="PROSITE" id="PS50112">
    <property type="entry name" value="PAS"/>
    <property type="match status" value="1"/>
</dbReference>
<keyword evidence="6" id="KW-0902">Two-component regulatory system</keyword>
<dbReference type="STRING" id="1391627.SAMN05216464_11156"/>
<keyword evidence="3" id="KW-0597">Phosphoprotein</keyword>
<dbReference type="SMART" id="SM00388">
    <property type="entry name" value="HisKA"/>
    <property type="match status" value="1"/>
</dbReference>
<feature type="domain" description="PAS" evidence="9">
    <location>
        <begin position="34"/>
        <end position="87"/>
    </location>
</feature>
<dbReference type="OrthoDB" id="9813151at2"/>
<evidence type="ECO:0000256" key="2">
    <source>
        <dbReference type="ARBA" id="ARBA00012438"/>
    </source>
</evidence>
<keyword evidence="4" id="KW-0808">Transferase</keyword>
<dbReference type="Pfam" id="PF00512">
    <property type="entry name" value="HisKA"/>
    <property type="match status" value="1"/>
</dbReference>
<dbReference type="Gene3D" id="1.10.287.130">
    <property type="match status" value="1"/>
</dbReference>
<dbReference type="InterPro" id="IPR000014">
    <property type="entry name" value="PAS"/>
</dbReference>
<evidence type="ECO:0000256" key="3">
    <source>
        <dbReference type="ARBA" id="ARBA00022553"/>
    </source>
</evidence>
<proteinExistence type="predicted"/>
<dbReference type="InterPro" id="IPR036097">
    <property type="entry name" value="HisK_dim/P_sf"/>
</dbReference>
<sequence>METNLERDDYKDKFNECDTRFEAVFGLTTAASKIIDSELTILKVNEALTELMGYKSEELVGTRIMDYACEEDKEHWQELQEAMWKKGKPNFKLDACIIKKDKTVAWVHVTTIAFKENGVAYAYTILDDFTAWKALQESEQRLTMALTYSKMAVWELDLGNRSISRSDGFDQLFGLSATTDSWNEETLLAVFVPDDRVKLKEMLDSVRPGQQFDFQGCIQTPAGIIKWINLQGRAETTSQGKERVLGTLYDITKDKLAEREKDDFINIASHELKTPLTALKSSLQLLERMKDEPTRALPALLVQAGKSMNKVTGLVDDLLNAGRISGGELDLKKTRFNLSKAIDECCLHVTSAGVFQIVTEGVKDAQVEADSERIQRVIVNLVNNAVKYAAQSREIVIRVDEEPGIVKVSVSDKGPGIEKEKVPYLFYRYYRTHQNSGQNSGLGLGLYISAEIIKKHGGKIGVDSQLGIGSAFWFTLPAFSEKH</sequence>
<dbReference type="CDD" id="cd00075">
    <property type="entry name" value="HATPase"/>
    <property type="match status" value="1"/>
</dbReference>
<dbReference type="GO" id="GO:0000155">
    <property type="term" value="F:phosphorelay sensor kinase activity"/>
    <property type="evidence" value="ECO:0007669"/>
    <property type="project" value="InterPro"/>
</dbReference>
<dbReference type="InterPro" id="IPR035965">
    <property type="entry name" value="PAS-like_dom_sf"/>
</dbReference>
<dbReference type="EMBL" id="FNAI01000011">
    <property type="protein sequence ID" value="SDE95322.1"/>
    <property type="molecule type" value="Genomic_DNA"/>
</dbReference>
<keyword evidence="7" id="KW-0472">Membrane</keyword>
<evidence type="ECO:0000259" key="8">
    <source>
        <dbReference type="PROSITE" id="PS50109"/>
    </source>
</evidence>
<dbReference type="InterPro" id="IPR003594">
    <property type="entry name" value="HATPase_dom"/>
</dbReference>
<organism evidence="10 11">
    <name type="scientific">Mucilaginibacter pineti</name>
    <dbReference type="NCBI Taxonomy" id="1391627"/>
    <lineage>
        <taxon>Bacteria</taxon>
        <taxon>Pseudomonadati</taxon>
        <taxon>Bacteroidota</taxon>
        <taxon>Sphingobacteriia</taxon>
        <taxon>Sphingobacteriales</taxon>
        <taxon>Sphingobacteriaceae</taxon>
        <taxon>Mucilaginibacter</taxon>
    </lineage>
</organism>
<evidence type="ECO:0000259" key="9">
    <source>
        <dbReference type="PROSITE" id="PS50112"/>
    </source>
</evidence>
<dbReference type="AlphaFoldDB" id="A0A1G7H4H5"/>
<dbReference type="CDD" id="cd00130">
    <property type="entry name" value="PAS"/>
    <property type="match status" value="1"/>
</dbReference>
<evidence type="ECO:0000256" key="6">
    <source>
        <dbReference type="ARBA" id="ARBA00023012"/>
    </source>
</evidence>
<dbReference type="PRINTS" id="PR00344">
    <property type="entry name" value="BCTRLSENSOR"/>
</dbReference>
<keyword evidence="5" id="KW-0418">Kinase</keyword>
<dbReference type="NCBIfam" id="TIGR00229">
    <property type="entry name" value="sensory_box"/>
    <property type="match status" value="2"/>
</dbReference>
<dbReference type="SUPFAM" id="SSF55874">
    <property type="entry name" value="ATPase domain of HSP90 chaperone/DNA topoisomerase II/histidine kinase"/>
    <property type="match status" value="1"/>
</dbReference>
<dbReference type="InterPro" id="IPR036890">
    <property type="entry name" value="HATPase_C_sf"/>
</dbReference>
<dbReference type="SMART" id="SM00091">
    <property type="entry name" value="PAS"/>
    <property type="match status" value="2"/>
</dbReference>
<dbReference type="GO" id="GO:0005886">
    <property type="term" value="C:plasma membrane"/>
    <property type="evidence" value="ECO:0007669"/>
    <property type="project" value="TreeGrafter"/>
</dbReference>
<comment type="catalytic activity">
    <reaction evidence="1">
        <text>ATP + protein L-histidine = ADP + protein N-phospho-L-histidine.</text>
        <dbReference type="EC" id="2.7.13.3"/>
    </reaction>
</comment>
<evidence type="ECO:0000256" key="7">
    <source>
        <dbReference type="ARBA" id="ARBA00023136"/>
    </source>
</evidence>
<dbReference type="Gene3D" id="3.30.565.10">
    <property type="entry name" value="Histidine kinase-like ATPase, C-terminal domain"/>
    <property type="match status" value="1"/>
</dbReference>
<dbReference type="InterPro" id="IPR005467">
    <property type="entry name" value="His_kinase_dom"/>
</dbReference>
<dbReference type="GO" id="GO:0016036">
    <property type="term" value="P:cellular response to phosphate starvation"/>
    <property type="evidence" value="ECO:0007669"/>
    <property type="project" value="TreeGrafter"/>
</dbReference>
<feature type="domain" description="Histidine kinase" evidence="8">
    <location>
        <begin position="267"/>
        <end position="480"/>
    </location>
</feature>
<dbReference type="InterPro" id="IPR013655">
    <property type="entry name" value="PAS_fold_3"/>
</dbReference>
<protein>
    <recommendedName>
        <fullName evidence="2">histidine kinase</fullName>
        <ecNumber evidence="2">2.7.13.3</ecNumber>
    </recommendedName>
</protein>
<accession>A0A1G7H4H5</accession>
<dbReference type="PROSITE" id="PS50109">
    <property type="entry name" value="HIS_KIN"/>
    <property type="match status" value="1"/>
</dbReference>
<dbReference type="InterPro" id="IPR003661">
    <property type="entry name" value="HisK_dim/P_dom"/>
</dbReference>
<dbReference type="PANTHER" id="PTHR45453">
    <property type="entry name" value="PHOSPHATE REGULON SENSOR PROTEIN PHOR"/>
    <property type="match status" value="1"/>
</dbReference>
<evidence type="ECO:0000313" key="10">
    <source>
        <dbReference type="EMBL" id="SDE95322.1"/>
    </source>
</evidence>
<dbReference type="RefSeq" id="WP_091152372.1">
    <property type="nucleotide sequence ID" value="NZ_FNAI01000011.1"/>
</dbReference>